<dbReference type="RefSeq" id="WP_141167728.1">
    <property type="nucleotide sequence ID" value="NZ_VHLH01000028.1"/>
</dbReference>
<dbReference type="Pfam" id="PF09866">
    <property type="entry name" value="DUF2093"/>
    <property type="match status" value="1"/>
</dbReference>
<dbReference type="OrthoDB" id="9801906at2"/>
<proteinExistence type="predicted"/>
<reference evidence="1 2" key="1">
    <citation type="submission" date="2019-06" db="EMBL/GenBank/DDBJ databases">
        <authorList>
            <person name="Li M."/>
        </authorList>
    </citation>
    <scope>NUCLEOTIDE SEQUENCE [LARGE SCALE GENOMIC DNA]</scope>
    <source>
        <strain evidence="1 2">BGMRC6574</strain>
    </source>
</reference>
<dbReference type="EMBL" id="VHLH01000028">
    <property type="protein sequence ID" value="TPW26602.1"/>
    <property type="molecule type" value="Genomic_DNA"/>
</dbReference>
<evidence type="ECO:0000313" key="1">
    <source>
        <dbReference type="EMBL" id="TPW26602.1"/>
    </source>
</evidence>
<organism evidence="1 2">
    <name type="scientific">Pararhizobium mangrovi</name>
    <dbReference type="NCBI Taxonomy" id="2590452"/>
    <lineage>
        <taxon>Bacteria</taxon>
        <taxon>Pseudomonadati</taxon>
        <taxon>Pseudomonadota</taxon>
        <taxon>Alphaproteobacteria</taxon>
        <taxon>Hyphomicrobiales</taxon>
        <taxon>Rhizobiaceae</taxon>
        <taxon>Rhizobium/Agrobacterium group</taxon>
        <taxon>Pararhizobium</taxon>
    </lineage>
</organism>
<evidence type="ECO:0000313" key="2">
    <source>
        <dbReference type="Proteomes" id="UP000320314"/>
    </source>
</evidence>
<name>A0A506TX37_9HYPH</name>
<comment type="caution">
    <text evidence="1">The sequence shown here is derived from an EMBL/GenBank/DDBJ whole genome shotgun (WGS) entry which is preliminary data.</text>
</comment>
<dbReference type="InterPro" id="IPR018661">
    <property type="entry name" value="DUF2093"/>
</dbReference>
<protein>
    <submittedName>
        <fullName evidence="1">DUF2093 domain-containing protein</fullName>
    </submittedName>
</protein>
<gene>
    <name evidence="1" type="ORF">FJU11_14175</name>
</gene>
<accession>A0A506TX37</accession>
<dbReference type="Proteomes" id="UP000320314">
    <property type="component" value="Unassembled WGS sequence"/>
</dbReference>
<sequence length="75" mass="8203">MNRFEGPGSRKAKVRYLDGDFQVIAPGTHVVCAVTGETIPLDELRYWSVARQEAYVDVHAALKAEQEAGTVPASE</sequence>
<keyword evidence="2" id="KW-1185">Reference proteome</keyword>
<dbReference type="AlphaFoldDB" id="A0A506TX37"/>